<dbReference type="InterPro" id="IPR036259">
    <property type="entry name" value="MFS_trans_sf"/>
</dbReference>
<gene>
    <name evidence="6" type="ORF">PCOR1329_LOCUS6853</name>
</gene>
<protein>
    <recommendedName>
        <fullName evidence="8">Solute carrier family 40 protein</fullName>
    </recommendedName>
</protein>
<evidence type="ECO:0000313" key="6">
    <source>
        <dbReference type="EMBL" id="CAK0797923.1"/>
    </source>
</evidence>
<evidence type="ECO:0000256" key="4">
    <source>
        <dbReference type="ARBA" id="ARBA00023136"/>
    </source>
</evidence>
<evidence type="ECO:0000256" key="1">
    <source>
        <dbReference type="ARBA" id="ARBA00004141"/>
    </source>
</evidence>
<comment type="subcellular location">
    <subcellularLocation>
        <location evidence="1">Membrane</location>
        <topology evidence="1">Multi-pass membrane protein</topology>
    </subcellularLocation>
</comment>
<feature type="region of interest" description="Disordered" evidence="5">
    <location>
        <begin position="180"/>
        <end position="199"/>
    </location>
</feature>
<proteinExistence type="predicted"/>
<evidence type="ECO:0000256" key="5">
    <source>
        <dbReference type="SAM" id="MobiDB-lite"/>
    </source>
</evidence>
<dbReference type="Gene3D" id="1.20.1250.20">
    <property type="entry name" value="MFS general substrate transporter like domains"/>
    <property type="match status" value="2"/>
</dbReference>
<keyword evidence="3" id="KW-1133">Transmembrane helix</keyword>
<evidence type="ECO:0000256" key="2">
    <source>
        <dbReference type="ARBA" id="ARBA00022692"/>
    </source>
</evidence>
<dbReference type="EMBL" id="CAUYUJ010001847">
    <property type="protein sequence ID" value="CAK0797923.1"/>
    <property type="molecule type" value="Genomic_DNA"/>
</dbReference>
<evidence type="ECO:0000256" key="3">
    <source>
        <dbReference type="ARBA" id="ARBA00022989"/>
    </source>
</evidence>
<accession>A0ABN9PXW0</accession>
<keyword evidence="2" id="KW-0812">Transmembrane</keyword>
<keyword evidence="7" id="KW-1185">Reference proteome</keyword>
<dbReference type="SUPFAM" id="SSF103473">
    <property type="entry name" value="MFS general substrate transporter"/>
    <property type="match status" value="1"/>
</dbReference>
<dbReference type="PANTHER" id="PTHR24064">
    <property type="entry name" value="SOLUTE CARRIER FAMILY 22 MEMBER"/>
    <property type="match status" value="1"/>
</dbReference>
<evidence type="ECO:0008006" key="8">
    <source>
        <dbReference type="Google" id="ProtNLM"/>
    </source>
</evidence>
<dbReference type="Proteomes" id="UP001189429">
    <property type="component" value="Unassembled WGS sequence"/>
</dbReference>
<sequence>MELARQPEEPGPAGGGPARPAGLASLLGRLGPRSPLGSAGAPSRGGEGCVEDWDCGFVPAMGNFSIQYNFTSASIAVEILNKAVEEPAWSQEVTLPAAFLGCMFGMVTMGRLGDVIGCVQAMRVTLLLTVVGSLVPAMAFGSPDSTYLISREGNQHNHYFSRDRAKFPEAALAFPAPPRALSARQEGGPSAHPEDPRGPPKADVFACRLSCSTVVCLGRLLLGVGVGGIYPLSAVSSAHGGHGAGGASGRVARAFFWQSVGQVVPYLVAMALLKGMPVRESSLCRIPVWELWQFRLLFALGSVPACIVWLASLRDEGPRRPPDAPRRARSAVAASVRRQPREVLWTLAGTASVWFLYDVAFYGTAVFTPKILEAICLSGDKVGGTCEQSLYQTSLESVIVTLMGLPGALLAVAQVSSLGSKNLNVWGNMLIPFLRWSSGSWAWCGAWTSTRRRCSSCSSASSSSS</sequence>
<evidence type="ECO:0000313" key="7">
    <source>
        <dbReference type="Proteomes" id="UP001189429"/>
    </source>
</evidence>
<reference evidence="6" key="1">
    <citation type="submission" date="2023-10" db="EMBL/GenBank/DDBJ databases">
        <authorList>
            <person name="Chen Y."/>
            <person name="Shah S."/>
            <person name="Dougan E. K."/>
            <person name="Thang M."/>
            <person name="Chan C."/>
        </authorList>
    </citation>
    <scope>NUCLEOTIDE SEQUENCE [LARGE SCALE GENOMIC DNA]</scope>
</reference>
<name>A0ABN9PXW0_9DINO</name>
<feature type="region of interest" description="Disordered" evidence="5">
    <location>
        <begin position="1"/>
        <end position="25"/>
    </location>
</feature>
<comment type="caution">
    <text evidence="6">The sequence shown here is derived from an EMBL/GenBank/DDBJ whole genome shotgun (WGS) entry which is preliminary data.</text>
</comment>
<organism evidence="6 7">
    <name type="scientific">Prorocentrum cordatum</name>
    <dbReference type="NCBI Taxonomy" id="2364126"/>
    <lineage>
        <taxon>Eukaryota</taxon>
        <taxon>Sar</taxon>
        <taxon>Alveolata</taxon>
        <taxon>Dinophyceae</taxon>
        <taxon>Prorocentrales</taxon>
        <taxon>Prorocentraceae</taxon>
        <taxon>Prorocentrum</taxon>
    </lineage>
</organism>
<keyword evidence="4" id="KW-0472">Membrane</keyword>